<dbReference type="OMA" id="FEVMIQT"/>
<name>A0A0D5MJE1_LACHE</name>
<dbReference type="Proteomes" id="UP000063930">
    <property type="component" value="Chromosome"/>
</dbReference>
<dbReference type="RefSeq" id="WP_003628193.1">
    <property type="nucleotide sequence ID" value="NZ_AP023028.1"/>
</dbReference>
<dbReference type="KEGG" id="lhd:HUO_07100"/>
<dbReference type="Proteomes" id="UP000630086">
    <property type="component" value="Unassembled WGS sequence"/>
</dbReference>
<dbReference type="InterPro" id="IPR008914">
    <property type="entry name" value="PEBP"/>
</dbReference>
<dbReference type="EMBL" id="WCGB01000010">
    <property type="protein sequence ID" value="NRN91250.1"/>
    <property type="molecule type" value="Genomic_DNA"/>
</dbReference>
<reference evidence="1 7" key="1">
    <citation type="submission" date="2015-08" db="EMBL/GenBank/DDBJ databases">
        <title>Complete genome sequence of Lactobacillus helveticus CAUH18, a probiotic strain originated from koumiss.</title>
        <authorList>
            <person name="Yang Y."/>
            <person name="Hao Y."/>
        </authorList>
    </citation>
    <scope>NUCLEOTIDE SEQUENCE [LARGE SCALE GENOMIC DNA]</scope>
    <source>
        <strain evidence="1 7">CAUH18</strain>
    </source>
</reference>
<evidence type="ECO:0000313" key="4">
    <source>
        <dbReference type="EMBL" id="GFP12840.1"/>
    </source>
</evidence>
<reference evidence="4" key="7">
    <citation type="submission" date="2020-07" db="EMBL/GenBank/DDBJ databases">
        <title>Draft genome sequence of Lactobacillus helveticus strain JCM 1062.</title>
        <authorList>
            <person name="Endo A."/>
            <person name="Maeno S."/>
            <person name="Kido Y."/>
        </authorList>
    </citation>
    <scope>NUCLEOTIDE SEQUENCE</scope>
    <source>
        <strain evidence="4">JCM 1062</strain>
    </source>
</reference>
<evidence type="ECO:0000313" key="11">
    <source>
        <dbReference type="Proteomes" id="UP000601587"/>
    </source>
</evidence>
<dbReference type="InterPro" id="IPR005247">
    <property type="entry name" value="YbhB_YbcL/LppC-like"/>
</dbReference>
<dbReference type="NCBIfam" id="TIGR00481">
    <property type="entry name" value="YbhB/YbcL family Raf kinase inhibitor-like protein"/>
    <property type="match status" value="1"/>
</dbReference>
<dbReference type="Proteomes" id="UP000234562">
    <property type="component" value="Chromosome"/>
</dbReference>
<evidence type="ECO:0000313" key="7">
    <source>
        <dbReference type="Proteomes" id="UP000063930"/>
    </source>
</evidence>
<dbReference type="Proteomes" id="UP000430466">
    <property type="component" value="Unassembled WGS sequence"/>
</dbReference>
<proteinExistence type="predicted"/>
<organism evidence="6 11">
    <name type="scientific">Lactobacillus helveticus</name>
    <name type="common">Lactobacillus suntoryeus</name>
    <dbReference type="NCBI Taxonomy" id="1587"/>
    <lineage>
        <taxon>Bacteria</taxon>
        <taxon>Bacillati</taxon>
        <taxon>Bacillota</taxon>
        <taxon>Bacilli</taxon>
        <taxon>Lactobacillales</taxon>
        <taxon>Lactobacillaceae</taxon>
        <taxon>Lactobacillus</taxon>
    </lineage>
</organism>
<gene>
    <name evidence="4" type="primary">yxkA</name>
    <name evidence="1" type="ORF">ALV80_06435</name>
    <name evidence="3" type="ORF">BC335_1324</name>
    <name evidence="5" type="ORF">GDZ32_07935</name>
    <name evidence="6" type="ORF">IMAU50013_00777</name>
    <name evidence="2" type="ORF">Lh8105_06260</name>
    <name evidence="4" type="ORF">LHEJCM1062_07120</name>
</gene>
<dbReference type="PANTHER" id="PTHR30289">
    <property type="entry name" value="UNCHARACTERIZED PROTEIN YBCL-RELATED"/>
    <property type="match status" value="1"/>
</dbReference>
<evidence type="ECO:0000313" key="2">
    <source>
        <dbReference type="EMBL" id="AUI74417.1"/>
    </source>
</evidence>
<reference evidence="5 10" key="6">
    <citation type="submission" date="2019-10" db="EMBL/GenBank/DDBJ databases">
        <title>Draft genome sequences of Lactobacillus strains.</title>
        <authorList>
            <person name="Cho G.-S."/>
            <person name="Fagbemigun O."/>
            <person name="Brinks E."/>
            <person name="Franz C.M.A.P."/>
        </authorList>
    </citation>
    <scope>NUCLEOTIDE SEQUENCE [LARGE SCALE GENOMIC DNA]</scope>
    <source>
        <strain evidence="5 10">313</strain>
    </source>
</reference>
<dbReference type="EMBL" id="CP012381">
    <property type="protein sequence ID" value="ALI52724.1"/>
    <property type="molecule type" value="Genomic_DNA"/>
</dbReference>
<evidence type="ECO:0000313" key="10">
    <source>
        <dbReference type="Proteomes" id="UP000430466"/>
    </source>
</evidence>
<evidence type="ECO:0000313" key="6">
    <source>
        <dbReference type="EMBL" id="NRN91250.1"/>
    </source>
</evidence>
<dbReference type="SUPFAM" id="SSF49777">
    <property type="entry name" value="PEBP-like"/>
    <property type="match status" value="1"/>
</dbReference>
<evidence type="ECO:0000313" key="3">
    <source>
        <dbReference type="EMBL" id="AYE61767.1"/>
    </source>
</evidence>
<reference evidence="2" key="4">
    <citation type="journal article" date="2018" name="Front. Microbiol.">
        <title>Comparative Genomics of Completely Sequenced Lactobacillus helveticus Genomes Provides Insights into Strain-Specific Genes and Resolves Metagenomics Data Down to the Strain Level.</title>
        <authorList>
            <person name="Schmid M."/>
            <person name="Muri J."/>
            <person name="Melidis D."/>
            <person name="Varadarajan A.R."/>
            <person name="Somerville V."/>
            <person name="Wicki A."/>
            <person name="Moser A."/>
            <person name="Bourqui M."/>
            <person name="Wenzel C."/>
            <person name="Eugster-Meier E."/>
            <person name="Frey J.E."/>
            <person name="Irmler S."/>
            <person name="Ahrens C.H."/>
        </authorList>
    </citation>
    <scope>NUCLEOTIDE SEQUENCE</scope>
    <source>
        <strain evidence="2">FAM8105</strain>
    </source>
</reference>
<dbReference type="CDD" id="cd00865">
    <property type="entry name" value="PEBP_bact_arch"/>
    <property type="match status" value="1"/>
</dbReference>
<evidence type="ECO:0000313" key="8">
    <source>
        <dbReference type="Proteomes" id="UP000234562"/>
    </source>
</evidence>
<reference evidence="3 9" key="3">
    <citation type="submission" date="2016-10" db="EMBL/GenBank/DDBJ databases">
        <title>Complete genomic sequencing of Lactobacillus helveticus LH99 and comparative genome analysis.</title>
        <authorList>
            <person name="Li N."/>
            <person name="You C."/>
            <person name="Liu Z."/>
        </authorList>
    </citation>
    <scope>NUCLEOTIDE SEQUENCE [LARGE SCALE GENOMIC DNA]</scope>
    <source>
        <strain evidence="3 9">LH99</strain>
    </source>
</reference>
<dbReference type="Gene3D" id="3.90.280.10">
    <property type="entry name" value="PEBP-like"/>
    <property type="match status" value="1"/>
</dbReference>
<dbReference type="Proteomes" id="UP000601587">
    <property type="component" value="Unassembled WGS sequence"/>
</dbReference>
<evidence type="ECO:0000313" key="5">
    <source>
        <dbReference type="EMBL" id="MPW14804.1"/>
    </source>
</evidence>
<dbReference type="Pfam" id="PF01161">
    <property type="entry name" value="PBP"/>
    <property type="match status" value="1"/>
</dbReference>
<reference evidence="6" key="5">
    <citation type="submission" date="2019-09" db="EMBL/GenBank/DDBJ databases">
        <title>Comparative genomic analysis of Lactobacillus helveticus.</title>
        <authorList>
            <person name="Zhang H."/>
            <person name="Chen Y."/>
            <person name="Zhong Z."/>
        </authorList>
    </citation>
    <scope>NUCLEOTIDE SEQUENCE</scope>
    <source>
        <strain evidence="6">IMAU50013</strain>
    </source>
</reference>
<dbReference type="EMBL" id="CP017982">
    <property type="protein sequence ID" value="AYE61767.1"/>
    <property type="molecule type" value="Genomic_DNA"/>
</dbReference>
<dbReference type="EMBL" id="BLYV01000151">
    <property type="protein sequence ID" value="GFP12840.1"/>
    <property type="molecule type" value="Genomic_DNA"/>
</dbReference>
<dbReference type="EMBL" id="WHOE01000092">
    <property type="protein sequence ID" value="MPW14804.1"/>
    <property type="molecule type" value="Genomic_DNA"/>
</dbReference>
<evidence type="ECO:0000313" key="1">
    <source>
        <dbReference type="EMBL" id="ALI52724.1"/>
    </source>
</evidence>
<protein>
    <submittedName>
        <fullName evidence="5">YbhB/YbcL family Raf kinase inhibitor-like protein</fullName>
    </submittedName>
</protein>
<reference evidence="8" key="2">
    <citation type="submission" date="2016-05" db="EMBL/GenBank/DDBJ databases">
        <title>Genome sequence of Lactobacillus helveticus FAM8105.</title>
        <authorList>
            <person name="Ahrens C."/>
            <person name="Schmid M."/>
        </authorList>
    </citation>
    <scope>NUCLEOTIDE SEQUENCE [LARGE SCALE GENOMIC DNA]</scope>
    <source>
        <strain evidence="8">FAM8105</strain>
    </source>
</reference>
<sequence length="168" mass="19047">MKIEVPTMNGYLFDRYGKFAPADQKIEGKPSRSFPIFVSDVPKDAKALAVYFHDYDSVPVCGFTWIHWLAANLPVKDIPADISQHHQNIDFVQGYNSNISKFLPKDSGPVLGYTGPMPPDKTHNYSLTVYALDHELELKDGYYLNEFLDKVKDHIIAKTTIEIPSRAK</sequence>
<dbReference type="Proteomes" id="UP000267794">
    <property type="component" value="Chromosome"/>
</dbReference>
<dbReference type="OrthoDB" id="9797506at2"/>
<evidence type="ECO:0000313" key="9">
    <source>
        <dbReference type="Proteomes" id="UP000267794"/>
    </source>
</evidence>
<dbReference type="EMBL" id="CP015496">
    <property type="protein sequence ID" value="AUI74417.1"/>
    <property type="molecule type" value="Genomic_DNA"/>
</dbReference>
<dbReference type="AlphaFoldDB" id="A0A0D5MJE1"/>
<accession>A0A0D5MJE1</accession>
<dbReference type="InterPro" id="IPR036610">
    <property type="entry name" value="PEBP-like_sf"/>
</dbReference>
<dbReference type="PANTHER" id="PTHR30289:SF1">
    <property type="entry name" value="PEBP (PHOSPHATIDYLETHANOLAMINE-BINDING PROTEIN) FAMILY PROTEIN"/>
    <property type="match status" value="1"/>
</dbReference>